<name>A0A382PTL3_9ZZZZ</name>
<dbReference type="InterPro" id="IPR004843">
    <property type="entry name" value="Calcineurin-like_PHP"/>
</dbReference>
<dbReference type="InterPro" id="IPR029052">
    <property type="entry name" value="Metallo-depent_PP-like"/>
</dbReference>
<feature type="domain" description="Calcineurin-like phosphoesterase" evidence="1">
    <location>
        <begin position="21"/>
        <end position="154"/>
    </location>
</feature>
<sequence length="208" mass="23705">FHWIDTEEHLFRAWLRPTTAGLAHTKPLIYARGNHELRGPFARRLFDYVPVPEGRFYYARDAGPVHLIVLDTGEDKPDDTNVYAELNRTVPYRADELAWFLEHVKTTDRVSEAPFRVIVMHQPGWGWLVDGPDAWVKTANEADVDLVIAGHRHRFSYAPPGPDVEHSYHLLVVGQDQVARVDATTSELKVTVTGTDGRIVHTLLIPRR</sequence>
<dbReference type="Pfam" id="PF00149">
    <property type="entry name" value="Metallophos"/>
    <property type="match status" value="1"/>
</dbReference>
<dbReference type="EMBL" id="UINC01109625">
    <property type="protein sequence ID" value="SVC76566.1"/>
    <property type="molecule type" value="Genomic_DNA"/>
</dbReference>
<organism evidence="2">
    <name type="scientific">marine metagenome</name>
    <dbReference type="NCBI Taxonomy" id="408172"/>
    <lineage>
        <taxon>unclassified sequences</taxon>
        <taxon>metagenomes</taxon>
        <taxon>ecological metagenomes</taxon>
    </lineage>
</organism>
<dbReference type="GO" id="GO:0016787">
    <property type="term" value="F:hydrolase activity"/>
    <property type="evidence" value="ECO:0007669"/>
    <property type="project" value="InterPro"/>
</dbReference>
<protein>
    <recommendedName>
        <fullName evidence="1">Calcineurin-like phosphoesterase domain-containing protein</fullName>
    </recommendedName>
</protein>
<dbReference type="Gene3D" id="3.60.21.10">
    <property type="match status" value="1"/>
</dbReference>
<feature type="non-terminal residue" evidence="2">
    <location>
        <position position="1"/>
    </location>
</feature>
<dbReference type="SUPFAM" id="SSF56300">
    <property type="entry name" value="Metallo-dependent phosphatases"/>
    <property type="match status" value="1"/>
</dbReference>
<reference evidence="2" key="1">
    <citation type="submission" date="2018-05" db="EMBL/GenBank/DDBJ databases">
        <authorList>
            <person name="Lanie J.A."/>
            <person name="Ng W.-L."/>
            <person name="Kazmierczak K.M."/>
            <person name="Andrzejewski T.M."/>
            <person name="Davidsen T.M."/>
            <person name="Wayne K.J."/>
            <person name="Tettelin H."/>
            <person name="Glass J.I."/>
            <person name="Rusch D."/>
            <person name="Podicherti R."/>
            <person name="Tsui H.-C.T."/>
            <person name="Winkler M.E."/>
        </authorList>
    </citation>
    <scope>NUCLEOTIDE SEQUENCE</scope>
</reference>
<accession>A0A382PTL3</accession>
<dbReference type="AlphaFoldDB" id="A0A382PTL3"/>
<evidence type="ECO:0000313" key="2">
    <source>
        <dbReference type="EMBL" id="SVC76566.1"/>
    </source>
</evidence>
<evidence type="ECO:0000259" key="1">
    <source>
        <dbReference type="Pfam" id="PF00149"/>
    </source>
</evidence>
<proteinExistence type="predicted"/>
<gene>
    <name evidence="2" type="ORF">METZ01_LOCUS329420</name>
</gene>